<dbReference type="STRING" id="915059.NH26_03435"/>
<keyword evidence="6" id="KW-0472">Membrane</keyword>
<evidence type="ECO:0000256" key="1">
    <source>
        <dbReference type="ARBA" id="ARBA00004571"/>
    </source>
</evidence>
<dbReference type="Gene3D" id="2.40.160.60">
    <property type="entry name" value="Outer membrane protein transport protein (OMPP1/FadL/TodX)"/>
    <property type="match status" value="1"/>
</dbReference>
<dbReference type="GO" id="GO:0015483">
    <property type="term" value="F:long-chain fatty acid transporting porin activity"/>
    <property type="evidence" value="ECO:0007669"/>
    <property type="project" value="TreeGrafter"/>
</dbReference>
<proteinExistence type="inferred from homology"/>
<evidence type="ECO:0000256" key="2">
    <source>
        <dbReference type="ARBA" id="ARBA00008163"/>
    </source>
</evidence>
<dbReference type="EMBL" id="JRYR02000001">
    <property type="protein sequence ID" value="OHX65467.1"/>
    <property type="molecule type" value="Genomic_DNA"/>
</dbReference>
<evidence type="ECO:0000256" key="4">
    <source>
        <dbReference type="ARBA" id="ARBA00022692"/>
    </source>
</evidence>
<evidence type="ECO:0000256" key="5">
    <source>
        <dbReference type="ARBA" id="ARBA00022729"/>
    </source>
</evidence>
<keyword evidence="4" id="KW-0812">Transmembrane</keyword>
<accession>A0A1S1YWS3</accession>
<name>A0A1S1YWS3_FLAPC</name>
<comment type="similarity">
    <text evidence="2">Belongs to the OmpP1/FadL family.</text>
</comment>
<keyword evidence="5" id="KW-0732">Signal</keyword>
<dbReference type="Pfam" id="PF03349">
    <property type="entry name" value="Toluene_X"/>
    <property type="match status" value="1"/>
</dbReference>
<protein>
    <submittedName>
        <fullName evidence="8">Uncharacterized protein</fullName>
    </submittedName>
</protein>
<keyword evidence="3" id="KW-1134">Transmembrane beta strand</keyword>
<gene>
    <name evidence="8" type="ORF">NH26_03435</name>
</gene>
<keyword evidence="9" id="KW-1185">Reference proteome</keyword>
<comment type="caution">
    <text evidence="8">The sequence shown here is derived from an EMBL/GenBank/DDBJ whole genome shotgun (WGS) entry which is preliminary data.</text>
</comment>
<dbReference type="GO" id="GO:0009279">
    <property type="term" value="C:cell outer membrane"/>
    <property type="evidence" value="ECO:0007669"/>
    <property type="project" value="UniProtKB-SubCell"/>
</dbReference>
<keyword evidence="7" id="KW-0998">Cell outer membrane</keyword>
<evidence type="ECO:0000313" key="8">
    <source>
        <dbReference type="EMBL" id="OHX65467.1"/>
    </source>
</evidence>
<reference evidence="8 9" key="1">
    <citation type="journal article" date="2012" name="Int. J. Syst. Evol. Microbiol.">
        <title>Flammeovirga pacifica sp. nov., isolated from deep-sea sediment.</title>
        <authorList>
            <person name="Xu H."/>
            <person name="Fu Y."/>
            <person name="Yang N."/>
            <person name="Ding Z."/>
            <person name="Lai Q."/>
            <person name="Zeng R."/>
        </authorList>
    </citation>
    <scope>NUCLEOTIDE SEQUENCE [LARGE SCALE GENOMIC DNA]</scope>
    <source>
        <strain evidence="9">DSM 24597 / LMG 26175 / WPAGA1</strain>
    </source>
</reference>
<dbReference type="PANTHER" id="PTHR35093">
    <property type="entry name" value="OUTER MEMBRANE PROTEIN NMB0088-RELATED"/>
    <property type="match status" value="1"/>
</dbReference>
<evidence type="ECO:0000256" key="3">
    <source>
        <dbReference type="ARBA" id="ARBA00022452"/>
    </source>
</evidence>
<sequence>MMAFFNYNLFMVFLMRHLFTFTLILFPFICAAQGNFYWQQQQGANGNLLGGSLSAGVNDNSAIFYNPGALAFTETPNVSFTSDLIGYTIVDIKNGAGDGIHIKMNTMETKPQMVAGTAFKLDKKNFKVTYAIINLLNSKQEYNSQNIGIDPESNALYEGYFNYKSSVRNDRFAVGTTFRVNDKLGIGITHFVDIKNAQITNNTNQTWSNNNEITNYHIDYKNVRFNQVSILWKLGVAWLVNNNFNLGFNFETQDIRLPFLSKSNLIRTLDTKDEQGNIHKVVSSQEKIYSKYKHPFTADINLGYHTNKSEISCRIGYFGPIDRYGIFGMKDEQSVFAPQNVEFGQYWVANKQIVNIAIGFKNRLFDKINLLSGFRTDFNNLDDRKINPTQENILSYEYWDLYHISSGVEWFGPRFNVIAGIVSDLGFSKGDPQLVNLNARPYKELNDINYNTEAMYLQFNLVFGITYHFKDRTQL</sequence>
<dbReference type="Proteomes" id="UP000179797">
    <property type="component" value="Unassembled WGS sequence"/>
</dbReference>
<dbReference type="InterPro" id="IPR005017">
    <property type="entry name" value="OMPP1/FadL/TodX"/>
</dbReference>
<evidence type="ECO:0000256" key="6">
    <source>
        <dbReference type="ARBA" id="ARBA00023136"/>
    </source>
</evidence>
<dbReference type="PANTHER" id="PTHR35093:SF8">
    <property type="entry name" value="OUTER MEMBRANE PROTEIN NMB0088-RELATED"/>
    <property type="match status" value="1"/>
</dbReference>
<evidence type="ECO:0000313" key="9">
    <source>
        <dbReference type="Proteomes" id="UP000179797"/>
    </source>
</evidence>
<organism evidence="8 9">
    <name type="scientific">Flammeovirga pacifica</name>
    <dbReference type="NCBI Taxonomy" id="915059"/>
    <lineage>
        <taxon>Bacteria</taxon>
        <taxon>Pseudomonadati</taxon>
        <taxon>Bacteroidota</taxon>
        <taxon>Cytophagia</taxon>
        <taxon>Cytophagales</taxon>
        <taxon>Flammeovirgaceae</taxon>
        <taxon>Flammeovirga</taxon>
    </lineage>
</organism>
<evidence type="ECO:0000256" key="7">
    <source>
        <dbReference type="ARBA" id="ARBA00023237"/>
    </source>
</evidence>
<comment type="subcellular location">
    <subcellularLocation>
        <location evidence="1">Cell outer membrane</location>
        <topology evidence="1">Multi-pass membrane protein</topology>
    </subcellularLocation>
</comment>
<dbReference type="AlphaFoldDB" id="A0A1S1YWS3"/>